<name>A0A8H5GZR8_9AGAR</name>
<evidence type="ECO:0008006" key="19">
    <source>
        <dbReference type="Google" id="ProtNLM"/>
    </source>
</evidence>
<dbReference type="CDD" id="cd11065">
    <property type="entry name" value="CYP64-like"/>
    <property type="match status" value="1"/>
</dbReference>
<dbReference type="AlphaFoldDB" id="A0A8H5GZR8"/>
<keyword evidence="18" id="KW-1185">Reference proteome</keyword>
<protein>
    <recommendedName>
        <fullName evidence="19">Cytochrome P450</fullName>
    </recommendedName>
</protein>
<gene>
    <name evidence="17" type="ORF">D9758_004661</name>
</gene>
<organism evidence="17 18">
    <name type="scientific">Tetrapyrgos nigripes</name>
    <dbReference type="NCBI Taxonomy" id="182062"/>
    <lineage>
        <taxon>Eukaryota</taxon>
        <taxon>Fungi</taxon>
        <taxon>Dikarya</taxon>
        <taxon>Basidiomycota</taxon>
        <taxon>Agaricomycotina</taxon>
        <taxon>Agaricomycetes</taxon>
        <taxon>Agaricomycetidae</taxon>
        <taxon>Agaricales</taxon>
        <taxon>Marasmiineae</taxon>
        <taxon>Marasmiaceae</taxon>
        <taxon>Tetrapyrgos</taxon>
    </lineage>
</organism>
<dbReference type="PRINTS" id="PR00463">
    <property type="entry name" value="EP450I"/>
</dbReference>
<proteinExistence type="inferred from homology"/>
<dbReference type="PANTHER" id="PTHR46300">
    <property type="entry name" value="P450, PUTATIVE (EUROFUNG)-RELATED-RELATED"/>
    <property type="match status" value="1"/>
</dbReference>
<dbReference type="Pfam" id="PF00067">
    <property type="entry name" value="p450"/>
    <property type="match status" value="1"/>
</dbReference>
<sequence>MPFHFDMVSLYFGPWRTLALIGLVTLTVRVFYKPKRNLPPGPKGLPVLGNVFQLPQTLQFLRFAEWKEEFGPIFSLNLAGQTVVVLNSHKVAADLLDRRSTMYSDRPRFIMAGEILGGNMLISFCGYGDLRVAIWRKMRKAAHEGFNIRTSEAYQPLQEKEAVVLVDNLLKDANSWVDHLKRSIASTILTAVYGMESIKPKDDPLVARVNHCVHRLTRASQPGTFLVEFLPIMKYLPEALAPWKKEGNEWYRKDTAMFQGFLDDVQRKVNAGQAKATFAAGLLEQKSGQLSSTEASWLAGTLFAGGSETTTSTLTAFMLAMRLYPSVMKKAQAEIDAVVGRDRLPTFEDRDHLPYIQAIVKEVLRWRPVAPLGIPRRVMKDDFYEGYFIPKGSMVIGNVWAMNHDPTIFPDHDEFRPERFLDETGTVHVVPADTRNQGHVTFGFGRRICVGLNFANQSLFIDIATLLWAASIEPAYDEAGAEIVPSTTDYVDEGIVVRPASFRCNIIPRSEDVDGMLEVAKRKLW</sequence>
<dbReference type="Proteomes" id="UP000559256">
    <property type="component" value="Unassembled WGS sequence"/>
</dbReference>
<evidence type="ECO:0000256" key="11">
    <source>
        <dbReference type="ARBA" id="ARBA00023033"/>
    </source>
</evidence>
<evidence type="ECO:0000256" key="10">
    <source>
        <dbReference type="ARBA" id="ARBA00023004"/>
    </source>
</evidence>
<dbReference type="PROSITE" id="PS00086">
    <property type="entry name" value="CYTOCHROME_P450"/>
    <property type="match status" value="1"/>
</dbReference>
<keyword evidence="6 16" id="KW-0812">Transmembrane</keyword>
<evidence type="ECO:0000313" key="18">
    <source>
        <dbReference type="Proteomes" id="UP000559256"/>
    </source>
</evidence>
<dbReference type="PRINTS" id="PR00385">
    <property type="entry name" value="P450"/>
</dbReference>
<dbReference type="GO" id="GO:0020037">
    <property type="term" value="F:heme binding"/>
    <property type="evidence" value="ECO:0007669"/>
    <property type="project" value="InterPro"/>
</dbReference>
<keyword evidence="12 16" id="KW-0472">Membrane</keyword>
<keyword evidence="5 14" id="KW-0349">Heme</keyword>
<evidence type="ECO:0000256" key="14">
    <source>
        <dbReference type="PIRSR" id="PIRSR602401-1"/>
    </source>
</evidence>
<dbReference type="PANTHER" id="PTHR46300:SF2">
    <property type="entry name" value="CYTOCHROME P450 MONOOXYGENASE ALNH-RELATED"/>
    <property type="match status" value="1"/>
</dbReference>
<feature type="transmembrane region" description="Helical" evidence="16">
    <location>
        <begin position="109"/>
        <end position="130"/>
    </location>
</feature>
<comment type="caution">
    <text evidence="17">The sequence shown here is derived from an EMBL/GenBank/DDBJ whole genome shotgun (WGS) entry which is preliminary data.</text>
</comment>
<comment type="cofactor">
    <cofactor evidence="1 14">
        <name>heme</name>
        <dbReference type="ChEBI" id="CHEBI:30413"/>
    </cofactor>
</comment>
<evidence type="ECO:0000256" key="5">
    <source>
        <dbReference type="ARBA" id="ARBA00022617"/>
    </source>
</evidence>
<evidence type="ECO:0000256" key="16">
    <source>
        <dbReference type="SAM" id="Phobius"/>
    </source>
</evidence>
<feature type="binding site" description="axial binding residue" evidence="14">
    <location>
        <position position="449"/>
    </location>
    <ligand>
        <name>heme</name>
        <dbReference type="ChEBI" id="CHEBI:30413"/>
    </ligand>
    <ligandPart>
        <name>Fe</name>
        <dbReference type="ChEBI" id="CHEBI:18248"/>
    </ligandPart>
</feature>
<dbReference type="InterPro" id="IPR050364">
    <property type="entry name" value="Cytochrome_P450_fung"/>
</dbReference>
<evidence type="ECO:0000256" key="9">
    <source>
        <dbReference type="ARBA" id="ARBA00023002"/>
    </source>
</evidence>
<keyword evidence="7 14" id="KW-0479">Metal-binding</keyword>
<evidence type="ECO:0000256" key="2">
    <source>
        <dbReference type="ARBA" id="ARBA00004167"/>
    </source>
</evidence>
<evidence type="ECO:0000313" key="17">
    <source>
        <dbReference type="EMBL" id="KAF5374224.1"/>
    </source>
</evidence>
<evidence type="ECO:0000256" key="7">
    <source>
        <dbReference type="ARBA" id="ARBA00022723"/>
    </source>
</evidence>
<dbReference type="GO" id="GO:0004497">
    <property type="term" value="F:monooxygenase activity"/>
    <property type="evidence" value="ECO:0007669"/>
    <property type="project" value="UniProtKB-KW"/>
</dbReference>
<accession>A0A8H5GZR8</accession>
<dbReference type="InterPro" id="IPR036396">
    <property type="entry name" value="Cyt_P450_sf"/>
</dbReference>
<dbReference type="GO" id="GO:0016705">
    <property type="term" value="F:oxidoreductase activity, acting on paired donors, with incorporation or reduction of molecular oxygen"/>
    <property type="evidence" value="ECO:0007669"/>
    <property type="project" value="InterPro"/>
</dbReference>
<dbReference type="Gene3D" id="1.10.630.10">
    <property type="entry name" value="Cytochrome P450"/>
    <property type="match status" value="1"/>
</dbReference>
<evidence type="ECO:0000256" key="4">
    <source>
        <dbReference type="ARBA" id="ARBA00010617"/>
    </source>
</evidence>
<evidence type="ECO:0000256" key="13">
    <source>
        <dbReference type="ARBA" id="ARBA00023180"/>
    </source>
</evidence>
<evidence type="ECO:0000256" key="6">
    <source>
        <dbReference type="ARBA" id="ARBA00022692"/>
    </source>
</evidence>
<dbReference type="InterPro" id="IPR017972">
    <property type="entry name" value="Cyt_P450_CS"/>
</dbReference>
<keyword evidence="13" id="KW-0325">Glycoprotein</keyword>
<dbReference type="InterPro" id="IPR001128">
    <property type="entry name" value="Cyt_P450"/>
</dbReference>
<keyword evidence="11 15" id="KW-0503">Monooxygenase</keyword>
<comment type="subcellular location">
    <subcellularLocation>
        <location evidence="2">Membrane</location>
        <topology evidence="2">Single-pass membrane protein</topology>
    </subcellularLocation>
</comment>
<feature type="transmembrane region" description="Helical" evidence="16">
    <location>
        <begin position="12"/>
        <end position="32"/>
    </location>
</feature>
<evidence type="ECO:0000256" key="8">
    <source>
        <dbReference type="ARBA" id="ARBA00022989"/>
    </source>
</evidence>
<dbReference type="SUPFAM" id="SSF48264">
    <property type="entry name" value="Cytochrome P450"/>
    <property type="match status" value="1"/>
</dbReference>
<keyword evidence="10 14" id="KW-0408">Iron</keyword>
<dbReference type="GO" id="GO:0016020">
    <property type="term" value="C:membrane"/>
    <property type="evidence" value="ECO:0007669"/>
    <property type="project" value="UniProtKB-SubCell"/>
</dbReference>
<reference evidence="17 18" key="1">
    <citation type="journal article" date="2020" name="ISME J.">
        <title>Uncovering the hidden diversity of litter-decomposition mechanisms in mushroom-forming fungi.</title>
        <authorList>
            <person name="Floudas D."/>
            <person name="Bentzer J."/>
            <person name="Ahren D."/>
            <person name="Johansson T."/>
            <person name="Persson P."/>
            <person name="Tunlid A."/>
        </authorList>
    </citation>
    <scope>NUCLEOTIDE SEQUENCE [LARGE SCALE GENOMIC DNA]</scope>
    <source>
        <strain evidence="17 18">CBS 291.85</strain>
    </source>
</reference>
<evidence type="ECO:0000256" key="1">
    <source>
        <dbReference type="ARBA" id="ARBA00001971"/>
    </source>
</evidence>
<evidence type="ECO:0000256" key="15">
    <source>
        <dbReference type="RuleBase" id="RU000461"/>
    </source>
</evidence>
<evidence type="ECO:0000256" key="3">
    <source>
        <dbReference type="ARBA" id="ARBA00005179"/>
    </source>
</evidence>
<dbReference type="OrthoDB" id="1055148at2759"/>
<keyword evidence="8 16" id="KW-1133">Transmembrane helix</keyword>
<comment type="similarity">
    <text evidence="4 15">Belongs to the cytochrome P450 family.</text>
</comment>
<comment type="pathway">
    <text evidence="3">Secondary metabolite biosynthesis.</text>
</comment>
<dbReference type="GO" id="GO:0005506">
    <property type="term" value="F:iron ion binding"/>
    <property type="evidence" value="ECO:0007669"/>
    <property type="project" value="InterPro"/>
</dbReference>
<dbReference type="InterPro" id="IPR002401">
    <property type="entry name" value="Cyt_P450_E_grp-I"/>
</dbReference>
<evidence type="ECO:0000256" key="12">
    <source>
        <dbReference type="ARBA" id="ARBA00023136"/>
    </source>
</evidence>
<dbReference type="EMBL" id="JAACJM010000002">
    <property type="protein sequence ID" value="KAF5374224.1"/>
    <property type="molecule type" value="Genomic_DNA"/>
</dbReference>
<keyword evidence="9 15" id="KW-0560">Oxidoreductase</keyword>